<name>A0A4Y9FUA3_9MICO</name>
<feature type="domain" description="Peptidase M48" evidence="8">
    <location>
        <begin position="124"/>
        <end position="197"/>
    </location>
</feature>
<dbReference type="RefSeq" id="WP_135114651.1">
    <property type="nucleotide sequence ID" value="NZ_JADGLL010000022.1"/>
</dbReference>
<evidence type="ECO:0000313" key="10">
    <source>
        <dbReference type="Proteomes" id="UP000298358"/>
    </source>
</evidence>
<dbReference type="EMBL" id="SPQB01000022">
    <property type="protein sequence ID" value="TFU32577.1"/>
    <property type="molecule type" value="Genomic_DNA"/>
</dbReference>
<dbReference type="Proteomes" id="UP000298358">
    <property type="component" value="Unassembled WGS sequence"/>
</dbReference>
<evidence type="ECO:0000256" key="7">
    <source>
        <dbReference type="SAM" id="Phobius"/>
    </source>
</evidence>
<dbReference type="GO" id="GO:0004222">
    <property type="term" value="F:metalloendopeptidase activity"/>
    <property type="evidence" value="ECO:0007669"/>
    <property type="project" value="InterPro"/>
</dbReference>
<dbReference type="CDD" id="cd07326">
    <property type="entry name" value="M56_BlaR1_MecR1_like"/>
    <property type="match status" value="1"/>
</dbReference>
<dbReference type="Pfam" id="PF01435">
    <property type="entry name" value="Peptidase_M48"/>
    <property type="match status" value="1"/>
</dbReference>
<dbReference type="InterPro" id="IPR052173">
    <property type="entry name" value="Beta-lactam_resp_regulator"/>
</dbReference>
<evidence type="ECO:0000256" key="5">
    <source>
        <dbReference type="ARBA" id="ARBA00023049"/>
    </source>
</evidence>
<evidence type="ECO:0000256" key="2">
    <source>
        <dbReference type="ARBA" id="ARBA00022723"/>
    </source>
</evidence>
<keyword evidence="2" id="KW-0479">Metal-binding</keyword>
<keyword evidence="1 6" id="KW-0645">Protease</keyword>
<protein>
    <submittedName>
        <fullName evidence="9">M56 family peptidase</fullName>
    </submittedName>
</protein>
<dbReference type="GO" id="GO:0006508">
    <property type="term" value="P:proteolysis"/>
    <property type="evidence" value="ECO:0007669"/>
    <property type="project" value="UniProtKB-KW"/>
</dbReference>
<keyword evidence="3 6" id="KW-0378">Hydrolase</keyword>
<dbReference type="PANTHER" id="PTHR34978">
    <property type="entry name" value="POSSIBLE SENSOR-TRANSDUCER PROTEIN BLAR"/>
    <property type="match status" value="1"/>
</dbReference>
<dbReference type="PANTHER" id="PTHR34978:SF3">
    <property type="entry name" value="SLR0241 PROTEIN"/>
    <property type="match status" value="1"/>
</dbReference>
<keyword evidence="7" id="KW-0472">Membrane</keyword>
<keyword evidence="7" id="KW-1133">Transmembrane helix</keyword>
<reference evidence="9 10" key="1">
    <citation type="submission" date="2019-03" db="EMBL/GenBank/DDBJ databases">
        <title>Diversity of the mouse oral microbiome.</title>
        <authorList>
            <person name="Joseph S."/>
            <person name="Aduse-Opoku J."/>
            <person name="Curtis M."/>
            <person name="Wade W."/>
            <person name="Hashim A."/>
        </authorList>
    </citation>
    <scope>NUCLEOTIDE SEQUENCE [LARGE SCALE GENOMIC DNA]</scope>
    <source>
        <strain evidence="9 10">P1012</strain>
    </source>
</reference>
<dbReference type="OrthoDB" id="9785340at2"/>
<comment type="cofactor">
    <cofactor evidence="6">
        <name>Zn(2+)</name>
        <dbReference type="ChEBI" id="CHEBI:29105"/>
    </cofactor>
    <text evidence="6">Binds 1 zinc ion per subunit.</text>
</comment>
<evidence type="ECO:0000256" key="3">
    <source>
        <dbReference type="ARBA" id="ARBA00022801"/>
    </source>
</evidence>
<feature type="transmembrane region" description="Helical" evidence="7">
    <location>
        <begin position="24"/>
        <end position="47"/>
    </location>
</feature>
<keyword evidence="7" id="KW-0812">Transmembrane</keyword>
<evidence type="ECO:0000256" key="6">
    <source>
        <dbReference type="RuleBase" id="RU003983"/>
    </source>
</evidence>
<dbReference type="InterPro" id="IPR001915">
    <property type="entry name" value="Peptidase_M48"/>
</dbReference>
<gene>
    <name evidence="9" type="ORF">E4U02_09750</name>
</gene>
<keyword evidence="10" id="KW-1185">Reference proteome</keyword>
<feature type="transmembrane region" description="Helical" evidence="7">
    <location>
        <begin position="59"/>
        <end position="85"/>
    </location>
</feature>
<evidence type="ECO:0000256" key="4">
    <source>
        <dbReference type="ARBA" id="ARBA00022833"/>
    </source>
</evidence>
<dbReference type="Gene3D" id="3.30.2010.10">
    <property type="entry name" value="Metalloproteases ('zincins'), catalytic domain"/>
    <property type="match status" value="1"/>
</dbReference>
<organism evidence="9 10">
    <name type="scientific">Microbacterium paludicola</name>
    <dbReference type="NCBI Taxonomy" id="300019"/>
    <lineage>
        <taxon>Bacteria</taxon>
        <taxon>Bacillati</taxon>
        <taxon>Actinomycetota</taxon>
        <taxon>Actinomycetes</taxon>
        <taxon>Micrococcales</taxon>
        <taxon>Microbacteriaceae</taxon>
        <taxon>Microbacterium</taxon>
    </lineage>
</organism>
<keyword evidence="5 6" id="KW-0482">Metalloprotease</keyword>
<evidence type="ECO:0000256" key="1">
    <source>
        <dbReference type="ARBA" id="ARBA00022670"/>
    </source>
</evidence>
<keyword evidence="4 6" id="KW-0862">Zinc</keyword>
<evidence type="ECO:0000313" key="9">
    <source>
        <dbReference type="EMBL" id="TFU32577.1"/>
    </source>
</evidence>
<proteinExistence type="inferred from homology"/>
<accession>A0A4Y9FUA3</accession>
<dbReference type="GO" id="GO:0046872">
    <property type="term" value="F:metal ion binding"/>
    <property type="evidence" value="ECO:0007669"/>
    <property type="project" value="UniProtKB-KW"/>
</dbReference>
<sequence>MTAGLGRRPLVGGDVVPAAFEIDAVLLIALLAATIAVLLAWPVPILLSRAAWPARAPGWALLLWQVIALAGGLSMIGALLFLGGALLPWDWAAYILPAALAAYLLVHLVITVVQFERQRRRHLALLNMLSAPHPTQARTRVLDDAAPVAYCLPRGIGSVTVLSQGLLDGLDQDELAAVIAHERAHVEQRHEVLLVAFKAWRDALPWFPIAARAESEVAALVEMRADDSARRSLRWTGVDPDAVLARAILRVAGPTGPAEHASSRRDRHRDRFLRLGRRAG</sequence>
<feature type="transmembrane region" description="Helical" evidence="7">
    <location>
        <begin position="91"/>
        <end position="113"/>
    </location>
</feature>
<evidence type="ECO:0000259" key="8">
    <source>
        <dbReference type="Pfam" id="PF01435"/>
    </source>
</evidence>
<comment type="caution">
    <text evidence="9">The sequence shown here is derived from an EMBL/GenBank/DDBJ whole genome shotgun (WGS) entry which is preliminary data.</text>
</comment>
<comment type="similarity">
    <text evidence="6">Belongs to the peptidase M48 family.</text>
</comment>
<dbReference type="AlphaFoldDB" id="A0A4Y9FUA3"/>